<feature type="domain" description="Transposable element P transposase-like GTP-binding insertion" evidence="2">
    <location>
        <begin position="135"/>
        <end position="214"/>
    </location>
</feature>
<keyword evidence="3" id="KW-1185">Reference proteome</keyword>
<protein>
    <submittedName>
        <fullName evidence="4">Uncharacterized protein LOC136088010</fullName>
    </submittedName>
</protein>
<dbReference type="Pfam" id="PF21787">
    <property type="entry name" value="TNP-like_RNaseH_N"/>
    <property type="match status" value="1"/>
</dbReference>
<dbReference type="InterPro" id="IPR048365">
    <property type="entry name" value="TNP-like_RNaseH_N"/>
</dbReference>
<accession>A0ABM4D0F8</accession>
<organism evidence="3 4">
    <name type="scientific">Hydra vulgaris</name>
    <name type="common">Hydra</name>
    <name type="synonym">Hydra attenuata</name>
    <dbReference type="NCBI Taxonomy" id="6087"/>
    <lineage>
        <taxon>Eukaryota</taxon>
        <taxon>Metazoa</taxon>
        <taxon>Cnidaria</taxon>
        <taxon>Hydrozoa</taxon>
        <taxon>Hydroidolina</taxon>
        <taxon>Anthoathecata</taxon>
        <taxon>Aplanulata</taxon>
        <taxon>Hydridae</taxon>
        <taxon>Hydra</taxon>
    </lineage>
</organism>
<dbReference type="RefSeq" id="XP_065667719.1">
    <property type="nucleotide sequence ID" value="XM_065811647.1"/>
</dbReference>
<evidence type="ECO:0000259" key="1">
    <source>
        <dbReference type="Pfam" id="PF21787"/>
    </source>
</evidence>
<evidence type="ECO:0000313" key="4">
    <source>
        <dbReference type="RefSeq" id="XP_065667719.1"/>
    </source>
</evidence>
<dbReference type="Proteomes" id="UP001652625">
    <property type="component" value="Chromosome 12"/>
</dbReference>
<dbReference type="InterPro" id="IPR048366">
    <property type="entry name" value="TNP-like_GBD"/>
</dbReference>
<sequence>MKKLERNCSLVFDEISLKQHLDYHKNNDKIIGIQSNGKPINQVLVLMVCGLSTKWKRPITYFYNNTTVCSTNLAYIVNNAMIHLHKTGLAVRCLVCDQSSSNLVTLKFLGFSLSNQQISHPTAGAKVYITFDPPHLIKNIINYLLKHDILSDGKIISGKHLEELYSLDKVNTVQLVPKLTDRHLDPESLLAMRVKLATQIFSSQVATALTEYASAKL</sequence>
<dbReference type="Pfam" id="PF21788">
    <property type="entry name" value="TNP-like_GBD"/>
    <property type="match status" value="1"/>
</dbReference>
<evidence type="ECO:0000259" key="2">
    <source>
        <dbReference type="Pfam" id="PF21788"/>
    </source>
</evidence>
<gene>
    <name evidence="4" type="primary">LOC136088010</name>
</gene>
<name>A0ABM4D0F8_HYDVU</name>
<evidence type="ECO:0000313" key="3">
    <source>
        <dbReference type="Proteomes" id="UP001652625"/>
    </source>
</evidence>
<feature type="domain" description="Transposable element P transposase-like RNase H" evidence="1">
    <location>
        <begin position="2"/>
        <end position="110"/>
    </location>
</feature>
<dbReference type="GeneID" id="136088010"/>
<proteinExistence type="predicted"/>
<reference evidence="4" key="1">
    <citation type="submission" date="2025-08" db="UniProtKB">
        <authorList>
            <consortium name="RefSeq"/>
        </authorList>
    </citation>
    <scope>IDENTIFICATION</scope>
</reference>